<keyword evidence="2" id="KW-1185">Reference proteome</keyword>
<gene>
    <name evidence="1" type="ORF">LPP2_g05</name>
</gene>
<name>A0AAE9PRF4_9CAUD</name>
<sequence>MSMNYVDQQFAYGRAKEQAVKNRLKLMGFTIEESTLTEDKHDDIDFYLIDPQGVRTSVSLKSPHKKGQDICLELYHLKSEVFNHPFRGVIKRTLDERRVPSWYFTSKADVLMVYYPDGTIYYFWMNLLRKFVDGATYIKTQQLSKSTQEKLKASGYYYTNNENKWVPRDLLLSAEVGYQLC</sequence>
<proteinExistence type="predicted"/>
<evidence type="ECO:0000313" key="2">
    <source>
        <dbReference type="Proteomes" id="UP001222520"/>
    </source>
</evidence>
<organism evidence="1 2">
    <name type="scientific">Leptolyngbya phage LPP-2, strain SPI</name>
    <dbReference type="NCBI Taxonomy" id="2996053"/>
    <lineage>
        <taxon>Viruses</taxon>
        <taxon>Duplodnaviria</taxon>
        <taxon>Heunggongvirae</taxon>
        <taxon>Uroviricota</taxon>
        <taxon>Caudoviricetes</taxon>
        <taxon>Saffermanviridae</taxon>
        <taxon>Wumptrevirus</taxon>
        <taxon>Wumptrevirus LPP2</taxon>
    </lineage>
</organism>
<evidence type="ECO:0000313" key="1">
    <source>
        <dbReference type="EMBL" id="UZV39973.1"/>
    </source>
</evidence>
<reference evidence="1 2" key="1">
    <citation type="journal article" date="2023" name="Harmful Algae">
        <title>Sequencing the genomes of LPP-1, the first isolated cyanophage, and its relative LPP-2 reveal different integration mechanisms in closely related phages.</title>
        <authorList>
            <person name="Shaalan H."/>
            <person name="Cattan-Tsaushu E."/>
            <person name="Li K."/>
            <person name="Avrani S."/>
        </authorList>
    </citation>
    <scope>NUCLEOTIDE SEQUENCE [LARGE SCALE GENOMIC DNA]</scope>
</reference>
<dbReference type="Proteomes" id="UP001222520">
    <property type="component" value="Segment"/>
</dbReference>
<accession>A0AAE9PRF4</accession>
<protein>
    <recommendedName>
        <fullName evidence="3">Endonuclease</fullName>
    </recommendedName>
</protein>
<dbReference type="EMBL" id="OP590147">
    <property type="protein sequence ID" value="UZV39973.1"/>
    <property type="molecule type" value="Genomic_DNA"/>
</dbReference>
<evidence type="ECO:0008006" key="3">
    <source>
        <dbReference type="Google" id="ProtNLM"/>
    </source>
</evidence>